<evidence type="ECO:0000256" key="1">
    <source>
        <dbReference type="ARBA" id="ARBA00004651"/>
    </source>
</evidence>
<protein>
    <recommendedName>
        <fullName evidence="11">Major facilitator superfamily (MFS) profile domain-containing protein</fullName>
    </recommendedName>
</protein>
<dbReference type="Gene3D" id="1.20.1250.20">
    <property type="entry name" value="MFS general substrate transporter like domains"/>
    <property type="match status" value="1"/>
</dbReference>
<feature type="transmembrane region" description="Helical" evidence="10">
    <location>
        <begin position="49"/>
        <end position="70"/>
    </location>
</feature>
<dbReference type="InterPro" id="IPR005828">
    <property type="entry name" value="MFS_sugar_transport-like"/>
</dbReference>
<evidence type="ECO:0000256" key="9">
    <source>
        <dbReference type="RuleBase" id="RU003346"/>
    </source>
</evidence>
<evidence type="ECO:0000256" key="6">
    <source>
        <dbReference type="ARBA" id="ARBA00022692"/>
    </source>
</evidence>
<dbReference type="CDD" id="cd17358">
    <property type="entry name" value="MFS_GLUT6_8_Class3_like"/>
    <property type="match status" value="1"/>
</dbReference>
<dbReference type="Pfam" id="PF00083">
    <property type="entry name" value="Sugar_tr"/>
    <property type="match status" value="1"/>
</dbReference>
<dbReference type="PANTHER" id="PTHR48021">
    <property type="match status" value="1"/>
</dbReference>
<dbReference type="GO" id="GO:0005886">
    <property type="term" value="C:plasma membrane"/>
    <property type="evidence" value="ECO:0007669"/>
    <property type="project" value="UniProtKB-SubCell"/>
</dbReference>
<evidence type="ECO:0000256" key="10">
    <source>
        <dbReference type="SAM" id="Phobius"/>
    </source>
</evidence>
<keyword evidence="8 10" id="KW-0472">Membrane</keyword>
<dbReference type="GO" id="GO:0051119">
    <property type="term" value="F:sugar transmembrane transporter activity"/>
    <property type="evidence" value="ECO:0007669"/>
    <property type="project" value="InterPro"/>
</dbReference>
<comment type="subcellular location">
    <subcellularLocation>
        <location evidence="1">Cell membrane</location>
        <topology evidence="1">Multi-pass membrane protein</topology>
    </subcellularLocation>
</comment>
<evidence type="ECO:0000256" key="2">
    <source>
        <dbReference type="ARBA" id="ARBA00010992"/>
    </source>
</evidence>
<comment type="caution">
    <text evidence="12">The sequence shown here is derived from an EMBL/GenBank/DDBJ whole genome shotgun (WGS) entry which is preliminary data.</text>
</comment>
<proteinExistence type="inferred from homology"/>
<feature type="transmembrane region" description="Helical" evidence="10">
    <location>
        <begin position="381"/>
        <end position="405"/>
    </location>
</feature>
<feature type="transmembrane region" description="Helical" evidence="10">
    <location>
        <begin position="417"/>
        <end position="437"/>
    </location>
</feature>
<keyword evidence="7 10" id="KW-1133">Transmembrane helix</keyword>
<feature type="transmembrane region" description="Helical" evidence="10">
    <location>
        <begin position="119"/>
        <end position="141"/>
    </location>
</feature>
<sequence length="487" mass="52759">MKEETRVHLLDSNIITNNNLHKLDDDANNNNNNADEAAIVDSLNITPTLLLTTFFTLLGSLSLGFTIGYIAPVQSEIIEELGLSTSENSLFVSINNVGSAMGAILCGKLADYLGRRRALGLADILYVLGWLSIAVAQDAWLLDLGRWMLGVAMSICTFVIPIYIAEFAPQNLRGGFVVLYMLMCSVGSSLVFLLGLIVPWRTLALIGIIPSLVQIISVFFIPESPRWLMMIGKNEEFEAALRQFRGAAADISQEVFDIKMSAEALQEKPKVSLLQLLQKKYAYTLTVGIGLIAFSVLVGVTGVLAYSRSIFESAGLSGITGMVSLSVMQLPSVVLAIILTDKCGRRPLLMISSVGVCVGCLLTASAFTFQDYRVLERFSPYIALIGILVYFGAYAIGLGGVPYVIVSEIFPLNIKGLAGSITSLVGALLGWLVVYAFNFSLEWSSSGTFFVLAGVSGMTLIFVARLVPETKGKTLEEIHLQMSSVWQ</sequence>
<accession>A0AAW1IR73</accession>
<evidence type="ECO:0000256" key="8">
    <source>
        <dbReference type="ARBA" id="ARBA00023136"/>
    </source>
</evidence>
<evidence type="ECO:0000256" key="3">
    <source>
        <dbReference type="ARBA" id="ARBA00022448"/>
    </source>
</evidence>
<dbReference type="InterPro" id="IPR020846">
    <property type="entry name" value="MFS_dom"/>
</dbReference>
<feature type="transmembrane region" description="Helical" evidence="10">
    <location>
        <begin position="147"/>
        <end position="165"/>
    </location>
</feature>
<feature type="transmembrane region" description="Helical" evidence="10">
    <location>
        <begin position="449"/>
        <end position="467"/>
    </location>
</feature>
<evidence type="ECO:0000259" key="11">
    <source>
        <dbReference type="PROSITE" id="PS50850"/>
    </source>
</evidence>
<dbReference type="NCBIfam" id="TIGR00879">
    <property type="entry name" value="SP"/>
    <property type="match status" value="1"/>
</dbReference>
<dbReference type="InterPro" id="IPR044775">
    <property type="entry name" value="MFS_ERD6/Tret1-like"/>
</dbReference>
<dbReference type="Proteomes" id="UP001443914">
    <property type="component" value="Unassembled WGS sequence"/>
</dbReference>
<keyword evidence="13" id="KW-1185">Reference proteome</keyword>
<feature type="transmembrane region" description="Helical" evidence="10">
    <location>
        <begin position="348"/>
        <end position="369"/>
    </location>
</feature>
<keyword evidence="4" id="KW-1003">Cell membrane</keyword>
<reference evidence="12" key="1">
    <citation type="submission" date="2024-03" db="EMBL/GenBank/DDBJ databases">
        <title>WGS assembly of Saponaria officinalis var. Norfolk2.</title>
        <authorList>
            <person name="Jenkins J."/>
            <person name="Shu S."/>
            <person name="Grimwood J."/>
            <person name="Barry K."/>
            <person name="Goodstein D."/>
            <person name="Schmutz J."/>
            <person name="Leebens-Mack J."/>
            <person name="Osbourn A."/>
        </authorList>
    </citation>
    <scope>NUCLEOTIDE SEQUENCE [LARGE SCALE GENOMIC DNA]</scope>
    <source>
        <strain evidence="12">JIC</strain>
    </source>
</reference>
<name>A0AAW1IR73_SAPOF</name>
<dbReference type="EMBL" id="JBDFQZ010000009">
    <property type="protein sequence ID" value="KAK9691846.1"/>
    <property type="molecule type" value="Genomic_DNA"/>
</dbReference>
<dbReference type="InterPro" id="IPR050549">
    <property type="entry name" value="MFS_Trehalose_Transporter"/>
</dbReference>
<keyword evidence="5" id="KW-0762">Sugar transport</keyword>
<dbReference type="InterPro" id="IPR003663">
    <property type="entry name" value="Sugar/inositol_transpt"/>
</dbReference>
<evidence type="ECO:0000256" key="5">
    <source>
        <dbReference type="ARBA" id="ARBA00022597"/>
    </source>
</evidence>
<dbReference type="SUPFAM" id="SSF103473">
    <property type="entry name" value="MFS general substrate transporter"/>
    <property type="match status" value="1"/>
</dbReference>
<evidence type="ECO:0000313" key="12">
    <source>
        <dbReference type="EMBL" id="KAK9691846.1"/>
    </source>
</evidence>
<feature type="transmembrane region" description="Helical" evidence="10">
    <location>
        <begin position="281"/>
        <end position="306"/>
    </location>
</feature>
<dbReference type="AlphaFoldDB" id="A0AAW1IR73"/>
<gene>
    <name evidence="12" type="ORF">RND81_09G223900</name>
</gene>
<feature type="transmembrane region" description="Helical" evidence="10">
    <location>
        <begin position="318"/>
        <end position="339"/>
    </location>
</feature>
<dbReference type="PRINTS" id="PR00171">
    <property type="entry name" value="SUGRTRNSPORT"/>
</dbReference>
<feature type="domain" description="Major facilitator superfamily (MFS) profile" evidence="11">
    <location>
        <begin position="52"/>
        <end position="471"/>
    </location>
</feature>
<organism evidence="12 13">
    <name type="scientific">Saponaria officinalis</name>
    <name type="common">Common soapwort</name>
    <name type="synonym">Lychnis saponaria</name>
    <dbReference type="NCBI Taxonomy" id="3572"/>
    <lineage>
        <taxon>Eukaryota</taxon>
        <taxon>Viridiplantae</taxon>
        <taxon>Streptophyta</taxon>
        <taxon>Embryophyta</taxon>
        <taxon>Tracheophyta</taxon>
        <taxon>Spermatophyta</taxon>
        <taxon>Magnoliopsida</taxon>
        <taxon>eudicotyledons</taxon>
        <taxon>Gunneridae</taxon>
        <taxon>Pentapetalae</taxon>
        <taxon>Caryophyllales</taxon>
        <taxon>Caryophyllaceae</taxon>
        <taxon>Caryophylleae</taxon>
        <taxon>Saponaria</taxon>
    </lineage>
</organism>
<evidence type="ECO:0000313" key="13">
    <source>
        <dbReference type="Proteomes" id="UP001443914"/>
    </source>
</evidence>
<feature type="transmembrane region" description="Helical" evidence="10">
    <location>
        <begin position="203"/>
        <end position="221"/>
    </location>
</feature>
<dbReference type="PROSITE" id="PS50850">
    <property type="entry name" value="MFS"/>
    <property type="match status" value="1"/>
</dbReference>
<evidence type="ECO:0000256" key="7">
    <source>
        <dbReference type="ARBA" id="ARBA00022989"/>
    </source>
</evidence>
<evidence type="ECO:0000256" key="4">
    <source>
        <dbReference type="ARBA" id="ARBA00022475"/>
    </source>
</evidence>
<comment type="similarity">
    <text evidence="2 9">Belongs to the major facilitator superfamily. Sugar transporter (TC 2.A.1.1) family.</text>
</comment>
<keyword evidence="3 9" id="KW-0813">Transport</keyword>
<feature type="transmembrane region" description="Helical" evidence="10">
    <location>
        <begin position="177"/>
        <end position="197"/>
    </location>
</feature>
<dbReference type="PANTHER" id="PTHR48021:SF25">
    <property type="entry name" value="SUGAR TRANSPORTER ERD6-LIKE 5"/>
    <property type="match status" value="1"/>
</dbReference>
<dbReference type="InterPro" id="IPR036259">
    <property type="entry name" value="MFS_trans_sf"/>
</dbReference>
<dbReference type="FunFam" id="1.20.1250.20:FF:000218">
    <property type="entry name" value="facilitated trehalose transporter Tret1"/>
    <property type="match status" value="1"/>
</dbReference>
<keyword evidence="6 10" id="KW-0812">Transmembrane</keyword>